<dbReference type="GeneID" id="93073275"/>
<dbReference type="PROSITE" id="PS50977">
    <property type="entry name" value="HTH_TETR_2"/>
    <property type="match status" value="1"/>
</dbReference>
<dbReference type="KEGG" id="cpae:CPAST_c10810"/>
<reference evidence="5" key="2">
    <citation type="submission" date="2015-10" db="EMBL/GenBank/DDBJ databases">
        <title>Improved Draft Genome Sequence of Clostridium pasteurianum Strain ATCC 6013 (DSM 525) Using a Hybrid Next-Generation Sequencing Approach.</title>
        <authorList>
            <person name="Pyne M.E."/>
            <person name="Utturkar S.M."/>
            <person name="Brown S.D."/>
            <person name="Moo-Young M."/>
            <person name="Chung D.A."/>
            <person name="Chou P.C."/>
        </authorList>
    </citation>
    <scope>NUCLEOTIDE SEQUENCE</scope>
    <source>
        <strain evidence="5">ATCC 6013</strain>
    </source>
</reference>
<dbReference type="KEGG" id="cpat:CLPA_c10810"/>
<reference evidence="4 7" key="1">
    <citation type="journal article" date="2015" name="Genome Announc.">
        <title>Complete Genome Sequence of the Nitrogen-Fixing and Solvent-Producing Clostridium pasteurianum DSM 525.</title>
        <authorList>
            <person name="Poehlein A."/>
            <person name="Grosse-Honebrink A."/>
            <person name="Zhang Y."/>
            <person name="Minton N.P."/>
            <person name="Daniel R."/>
        </authorList>
    </citation>
    <scope>NUCLEOTIDE SEQUENCE [LARGE SCALE GENOMIC DNA]</scope>
    <source>
        <strain evidence="4">DSM 525</strain>
        <strain evidence="7">DSM 525 / ATCC 6013</strain>
    </source>
</reference>
<feature type="domain" description="HTH tetR-type" evidence="3">
    <location>
        <begin position="1"/>
        <end position="61"/>
    </location>
</feature>
<dbReference type="PATRIC" id="fig|1262449.3.peg.1886"/>
<protein>
    <submittedName>
        <fullName evidence="4">Transcriptional regulator, TetR family</fullName>
    </submittedName>
</protein>
<dbReference type="SUPFAM" id="SSF46689">
    <property type="entry name" value="Homeodomain-like"/>
    <property type="match status" value="1"/>
</dbReference>
<evidence type="ECO:0000259" key="3">
    <source>
        <dbReference type="PROSITE" id="PS50977"/>
    </source>
</evidence>
<dbReference type="EMBL" id="CP009268">
    <property type="protein sequence ID" value="AJA51169.1"/>
    <property type="molecule type" value="Genomic_DNA"/>
</dbReference>
<dbReference type="Pfam" id="PF00440">
    <property type="entry name" value="TetR_N"/>
    <property type="match status" value="1"/>
</dbReference>
<dbReference type="PRINTS" id="PR00455">
    <property type="entry name" value="HTHTETR"/>
</dbReference>
<dbReference type="RefSeq" id="WP_003444562.1">
    <property type="nucleotide sequence ID" value="NZ_ANZB01000005.1"/>
</dbReference>
<dbReference type="EMBL" id="JPGY02000001">
    <property type="protein sequence ID" value="KRU12823.1"/>
    <property type="molecule type" value="Genomic_DNA"/>
</dbReference>
<evidence type="ECO:0000313" key="4">
    <source>
        <dbReference type="EMBL" id="AJA51169.1"/>
    </source>
</evidence>
<reference evidence="5 6" key="3">
    <citation type="journal article" name="Genome Announc.">
        <title>Improved Draft Genome Sequence of Clostridium pasteurianum Strain ATCC 6013 (DSM 525) Using a Hybrid Next-Generation Sequencing Approach.</title>
        <authorList>
            <person name="Pyne M.E."/>
            <person name="Utturkar S."/>
            <person name="Brown S.D."/>
            <person name="Moo-Young M."/>
            <person name="Chung D.A."/>
            <person name="Chou C.P."/>
        </authorList>
    </citation>
    <scope>NUCLEOTIDE SEQUENCE [LARGE SCALE GENOMIC DNA]</scope>
    <source>
        <strain evidence="5 6">ATCC 6013</strain>
    </source>
</reference>
<dbReference type="AlphaFoldDB" id="A0A0H3J038"/>
<dbReference type="Proteomes" id="UP000030905">
    <property type="component" value="Chromosome"/>
</dbReference>
<dbReference type="Proteomes" id="UP000028042">
    <property type="component" value="Unassembled WGS sequence"/>
</dbReference>
<dbReference type="Gene3D" id="1.10.357.10">
    <property type="entry name" value="Tetracycline Repressor, domain 2"/>
    <property type="match status" value="1"/>
</dbReference>
<dbReference type="InterPro" id="IPR009057">
    <property type="entry name" value="Homeodomain-like_sf"/>
</dbReference>
<gene>
    <name evidence="4" type="ORF">CLPA_c10810</name>
    <name evidence="5" type="ORF">CP6013_02071</name>
</gene>
<evidence type="ECO:0000313" key="5">
    <source>
        <dbReference type="EMBL" id="KRU12823.1"/>
    </source>
</evidence>
<feature type="DNA-binding region" description="H-T-H motif" evidence="2">
    <location>
        <begin position="24"/>
        <end position="43"/>
    </location>
</feature>
<evidence type="ECO:0000256" key="2">
    <source>
        <dbReference type="PROSITE-ProRule" id="PRU00335"/>
    </source>
</evidence>
<dbReference type="GO" id="GO:0003677">
    <property type="term" value="F:DNA binding"/>
    <property type="evidence" value="ECO:0007669"/>
    <property type="project" value="UniProtKB-UniRule"/>
</dbReference>
<dbReference type="PANTHER" id="PTHR43479:SF22">
    <property type="entry name" value="TRANSCRIPTIONAL REGULATOR, TETR FAMILY"/>
    <property type="match status" value="1"/>
</dbReference>
<dbReference type="InterPro" id="IPR050624">
    <property type="entry name" value="HTH-type_Tx_Regulator"/>
</dbReference>
<dbReference type="eggNOG" id="COG1309">
    <property type="taxonomic scope" value="Bacteria"/>
</dbReference>
<dbReference type="PANTHER" id="PTHR43479">
    <property type="entry name" value="ACREF/ENVCD OPERON REPRESSOR-RELATED"/>
    <property type="match status" value="1"/>
</dbReference>
<accession>A0A0H3J038</accession>
<evidence type="ECO:0000313" key="6">
    <source>
        <dbReference type="Proteomes" id="UP000028042"/>
    </source>
</evidence>
<name>A0A0H3J038_CLOPA</name>
<evidence type="ECO:0000313" key="7">
    <source>
        <dbReference type="Proteomes" id="UP000030905"/>
    </source>
</evidence>
<keyword evidence="1 2" id="KW-0238">DNA-binding</keyword>
<organism evidence="4 7">
    <name type="scientific">Clostridium pasteurianum DSM 525 = ATCC 6013</name>
    <dbReference type="NCBI Taxonomy" id="1262449"/>
    <lineage>
        <taxon>Bacteria</taxon>
        <taxon>Bacillati</taxon>
        <taxon>Bacillota</taxon>
        <taxon>Clostridia</taxon>
        <taxon>Eubacteriales</taxon>
        <taxon>Clostridiaceae</taxon>
        <taxon>Clostridium</taxon>
    </lineage>
</organism>
<evidence type="ECO:0000256" key="1">
    <source>
        <dbReference type="ARBA" id="ARBA00023125"/>
    </source>
</evidence>
<sequence length="288" mass="33470">MDKRIKILLIAKERFSQYGYNNVSMQSIAEAGNISKASIYKLFVSKNELLRELIKYNLHKMIYQASSIDLKNNISDEEKFRAKILYEIESYKENKELSKMLMFTSTSNECKDIKEHIEFVRFKLINLNKNILLQYYGEDIENIVLDLTFMLLGIIGSFTQLIIDGTAIITSIEIVDEVKKILDIIINDKKNRPALLNKENMNIKFNYSESENISREGLIEKCLSDMESILKNISRNDNQKSELLSAFYHLNEEILKETKANYLIDALLGYLNQLDSLKPIVIKLRTLL</sequence>
<proteinExistence type="predicted"/>
<keyword evidence="7" id="KW-1185">Reference proteome</keyword>
<dbReference type="InterPro" id="IPR001647">
    <property type="entry name" value="HTH_TetR"/>
</dbReference>